<accession>A0A0D1KC08</accession>
<dbReference type="AlphaFoldDB" id="A0A0D1KC08"/>
<feature type="transmembrane region" description="Helical" evidence="1">
    <location>
        <begin position="112"/>
        <end position="130"/>
    </location>
</feature>
<dbReference type="OrthoDB" id="2146368at2"/>
<dbReference type="Proteomes" id="UP000032287">
    <property type="component" value="Unassembled WGS sequence"/>
</dbReference>
<feature type="transmembrane region" description="Helical" evidence="1">
    <location>
        <begin position="74"/>
        <end position="100"/>
    </location>
</feature>
<organism evidence="2 3">
    <name type="scientific">Weissella cibaria</name>
    <dbReference type="NCBI Taxonomy" id="137591"/>
    <lineage>
        <taxon>Bacteria</taxon>
        <taxon>Bacillati</taxon>
        <taxon>Bacillota</taxon>
        <taxon>Bacilli</taxon>
        <taxon>Lactobacillales</taxon>
        <taxon>Lactobacillaceae</taxon>
        <taxon>Weissella</taxon>
    </lineage>
</organism>
<protein>
    <recommendedName>
        <fullName evidence="4">Prepilin type IV endopeptidase peptidase domain-containing protein</fullName>
    </recommendedName>
</protein>
<evidence type="ECO:0008006" key="4">
    <source>
        <dbReference type="Google" id="ProtNLM"/>
    </source>
</evidence>
<comment type="caution">
    <text evidence="2">The sequence shown here is derived from an EMBL/GenBank/DDBJ whole genome shotgun (WGS) entry which is preliminary data.</text>
</comment>
<proteinExistence type="predicted"/>
<evidence type="ECO:0000313" key="3">
    <source>
        <dbReference type="Proteomes" id="UP000032287"/>
    </source>
</evidence>
<dbReference type="RefSeq" id="WP_150116726.1">
    <property type="nucleotide sequence ID" value="NZ_CP012873.1"/>
</dbReference>
<name>A0A0D1KC08_9LACO</name>
<sequence>MHYLEVFIIMPLFILAKQDWQMKLIDSRWLACPTFIACLQHDLPCLTIFVTYIVALIINRHLQEKFLGNGDLDLLAAGACWLTGTDWLLWLTLACLLQLLLANYCKAEQLPFVPSLTVSFIFVIVGQNALASLQPMMCQP</sequence>
<feature type="transmembrane region" description="Helical" evidence="1">
    <location>
        <begin position="43"/>
        <end position="62"/>
    </location>
</feature>
<keyword evidence="1" id="KW-0812">Transmembrane</keyword>
<reference evidence="2 3" key="1">
    <citation type="journal article" date="2015" name="Microbiology (Mosc.)">
        <title>Genomics of the Weissella cibaria species with an examination of its metabolic traits.</title>
        <authorList>
            <person name="Lynch K.M."/>
            <person name="Lucid A."/>
            <person name="Arendt E.K."/>
            <person name="Sleator R.D."/>
            <person name="Lucey B."/>
            <person name="Coffey A."/>
        </authorList>
    </citation>
    <scope>NUCLEOTIDE SEQUENCE [LARGE SCALE GENOMIC DNA]</scope>
    <source>
        <strain evidence="2 3">MG1</strain>
    </source>
</reference>
<evidence type="ECO:0000256" key="1">
    <source>
        <dbReference type="SAM" id="Phobius"/>
    </source>
</evidence>
<evidence type="ECO:0000313" key="2">
    <source>
        <dbReference type="EMBL" id="KIU19309.1"/>
    </source>
</evidence>
<gene>
    <name evidence="2" type="ORF">QX99_01991</name>
</gene>
<keyword evidence="1" id="KW-1133">Transmembrane helix</keyword>
<keyword evidence="3" id="KW-1185">Reference proteome</keyword>
<keyword evidence="1" id="KW-0472">Membrane</keyword>
<dbReference type="EMBL" id="JWHU01000040">
    <property type="protein sequence ID" value="KIU19309.1"/>
    <property type="molecule type" value="Genomic_DNA"/>
</dbReference>